<feature type="region of interest" description="Disordered" evidence="1">
    <location>
        <begin position="1"/>
        <end position="43"/>
    </location>
</feature>
<feature type="compositionally biased region" description="Pro residues" evidence="1">
    <location>
        <begin position="30"/>
        <end position="43"/>
    </location>
</feature>
<keyword evidence="4" id="KW-1185">Reference proteome</keyword>
<proteinExistence type="predicted"/>
<evidence type="ECO:0000256" key="1">
    <source>
        <dbReference type="SAM" id="MobiDB-lite"/>
    </source>
</evidence>
<keyword evidence="2" id="KW-0812">Transmembrane</keyword>
<reference evidence="4" key="1">
    <citation type="submission" date="2016-10" db="EMBL/GenBank/DDBJ databases">
        <authorList>
            <person name="Varghese N."/>
            <person name="Submissions S."/>
        </authorList>
    </citation>
    <scope>NUCLEOTIDE SEQUENCE [LARGE SCALE GENOMIC DNA]</scope>
    <source>
        <strain evidence="4">DSM 44209</strain>
    </source>
</reference>
<feature type="transmembrane region" description="Helical" evidence="2">
    <location>
        <begin position="118"/>
        <end position="145"/>
    </location>
</feature>
<dbReference type="Proteomes" id="UP000198507">
    <property type="component" value="Unassembled WGS sequence"/>
</dbReference>
<organism evidence="3 4">
    <name type="scientific">Geodermatophilus poikilotrophus</name>
    <dbReference type="NCBI Taxonomy" id="1333667"/>
    <lineage>
        <taxon>Bacteria</taxon>
        <taxon>Bacillati</taxon>
        <taxon>Actinomycetota</taxon>
        <taxon>Actinomycetes</taxon>
        <taxon>Geodermatophilales</taxon>
        <taxon>Geodermatophilaceae</taxon>
        <taxon>Geodermatophilus</taxon>
    </lineage>
</organism>
<name>A0A1I0B5L3_9ACTN</name>
<keyword evidence="2" id="KW-0472">Membrane</keyword>
<feature type="compositionally biased region" description="Polar residues" evidence="1">
    <location>
        <begin position="11"/>
        <end position="24"/>
    </location>
</feature>
<accession>A0A1I0B5L3</accession>
<dbReference type="AlphaFoldDB" id="A0A1I0B5L3"/>
<protein>
    <submittedName>
        <fullName evidence="3">Uncharacterized protein</fullName>
    </submittedName>
</protein>
<feature type="transmembrane region" description="Helical" evidence="2">
    <location>
        <begin position="184"/>
        <end position="204"/>
    </location>
</feature>
<feature type="transmembrane region" description="Helical" evidence="2">
    <location>
        <begin position="152"/>
        <end position="172"/>
    </location>
</feature>
<evidence type="ECO:0000313" key="3">
    <source>
        <dbReference type="EMBL" id="SET01684.1"/>
    </source>
</evidence>
<evidence type="ECO:0000313" key="4">
    <source>
        <dbReference type="Proteomes" id="UP000198507"/>
    </source>
</evidence>
<keyword evidence="2" id="KW-1133">Transmembrane helix</keyword>
<sequence length="224" mass="22820">MRGRTVHPVSTHPSPWSDPATQTQPGAPYAGPPPTTPYRPAPGWPPAPYGTAWPHAAWPQPWPPSPARPQRPGQVIAAAVLAFVQAAGVALATAYLQLLGSVFSMAAGQPGFPADGAALAAEAGVLSLVQLVSVLLLVVAGVLALTSRRASARWTLAAAFALQLALAAYWAARLLGAFGPASGLLPLLVVCFAAGPAVALGLSVGRPARAWFTSSPDGGTTPHR</sequence>
<feature type="transmembrane region" description="Helical" evidence="2">
    <location>
        <begin position="75"/>
        <end position="98"/>
    </location>
</feature>
<dbReference type="EMBL" id="FOIE01000002">
    <property type="protein sequence ID" value="SET01684.1"/>
    <property type="molecule type" value="Genomic_DNA"/>
</dbReference>
<evidence type="ECO:0000256" key="2">
    <source>
        <dbReference type="SAM" id="Phobius"/>
    </source>
</evidence>
<gene>
    <name evidence="3" type="ORF">SAMN04488546_1107</name>
</gene>